<keyword evidence="6 12" id="KW-0654">Proteoglycan</keyword>
<dbReference type="GO" id="GO:0009966">
    <property type="term" value="P:regulation of signal transduction"/>
    <property type="evidence" value="ECO:0007669"/>
    <property type="project" value="InterPro"/>
</dbReference>
<dbReference type="InterPro" id="IPR001863">
    <property type="entry name" value="Glypican"/>
</dbReference>
<dbReference type="GO" id="GO:0016477">
    <property type="term" value="P:cell migration"/>
    <property type="evidence" value="ECO:0007669"/>
    <property type="project" value="TreeGrafter"/>
</dbReference>
<dbReference type="GO" id="GO:0005886">
    <property type="term" value="C:plasma membrane"/>
    <property type="evidence" value="ECO:0007669"/>
    <property type="project" value="UniProtKB-SubCell"/>
</dbReference>
<dbReference type="AlphaFoldDB" id="A0A8T0FH07"/>
<evidence type="ECO:0000256" key="4">
    <source>
        <dbReference type="ARBA" id="ARBA00022622"/>
    </source>
</evidence>
<evidence type="ECO:0000256" key="8">
    <source>
        <dbReference type="ARBA" id="ARBA00023180"/>
    </source>
</evidence>
<keyword evidence="10 12" id="KW-0449">Lipoprotein</keyword>
<keyword evidence="9 12" id="KW-0357">Heparan sulfate</keyword>
<comment type="similarity">
    <text evidence="2 11">Belongs to the glypican family.</text>
</comment>
<dbReference type="PANTHER" id="PTHR10822">
    <property type="entry name" value="GLYPICAN"/>
    <property type="match status" value="1"/>
</dbReference>
<dbReference type="GO" id="GO:1905475">
    <property type="term" value="P:regulation of protein localization to membrane"/>
    <property type="evidence" value="ECO:0007669"/>
    <property type="project" value="TreeGrafter"/>
</dbReference>
<dbReference type="GO" id="GO:0045202">
    <property type="term" value="C:synapse"/>
    <property type="evidence" value="ECO:0007669"/>
    <property type="project" value="TreeGrafter"/>
</dbReference>
<comment type="function">
    <text evidence="12">Cell surface proteoglycan.</text>
</comment>
<dbReference type="PROSITE" id="PS01207">
    <property type="entry name" value="GLYPICAN"/>
    <property type="match status" value="1"/>
</dbReference>
<sequence>MVTNKPDHGKELSTVEDAKPLRVWNLSWLGRKAFPANEGEQLRICDRGLTCCTTDMEHKLSTHSRAEFDRLLRDTIGQVRATFAAQAQRFDEYFKELLRTSKKDFHEMFLRTYGMLYDRNSFIFKDMFDDLEKYYLTGGVDLTAALDNFFDRLYQNLPCRWDLTTMGRKPEESGILKPPPGRSWTFRKKGNGQVQKRGECGETQEKDILMVGPTPECSRALMKMTYCPHCNGLPDLRPCSNYCLNVMRGCLAYHAELHQEWNNYINAMMMLASRLESSFNIESVVDPIDIKISDAIMNFQENGQVVSQELFKHCGKPRLGKRDARHELNFETLKFGHRENAVRPTTAAGTSIDRLVQGIRKKIKKTKNFWIQLSKLMCSSPQVAGQSKSLPVDDCWNGLDKAKYIADLMGEGLQNQTRNPEVHFDVSRQNSVINQQILTLKLITTKLTHAYNGLDVEWQDNTLQTLMARASNQTRNPEVHFDVSRQNSVINQQILTLKLITTKLTHAYNGLDVEWQDSECLDLFYRQ</sequence>
<evidence type="ECO:0000313" key="13">
    <source>
        <dbReference type="EMBL" id="KAF8788610.1"/>
    </source>
</evidence>
<dbReference type="Pfam" id="PF01153">
    <property type="entry name" value="Glypican"/>
    <property type="match status" value="3"/>
</dbReference>
<evidence type="ECO:0000256" key="7">
    <source>
        <dbReference type="ARBA" id="ARBA00023136"/>
    </source>
</evidence>
<keyword evidence="4 12" id="KW-0336">GPI-anchor</keyword>
<evidence type="ECO:0000313" key="14">
    <source>
        <dbReference type="Proteomes" id="UP000807504"/>
    </source>
</evidence>
<name>A0A8T0FH07_ARGBR</name>
<evidence type="ECO:0000256" key="5">
    <source>
        <dbReference type="ARBA" id="ARBA00022729"/>
    </source>
</evidence>
<comment type="subcellular location">
    <subcellularLocation>
        <location evidence="1 12">Cell membrane</location>
        <topology evidence="1 12">Lipid-anchor</topology>
        <topology evidence="1 12">GPI-anchor</topology>
    </subcellularLocation>
</comment>
<protein>
    <submittedName>
        <fullName evidence="13">Glypican-6 like protein</fullName>
    </submittedName>
</protein>
<evidence type="ECO:0000256" key="9">
    <source>
        <dbReference type="ARBA" id="ARBA00023207"/>
    </source>
</evidence>
<evidence type="ECO:0000256" key="3">
    <source>
        <dbReference type="ARBA" id="ARBA00022475"/>
    </source>
</evidence>
<dbReference type="Proteomes" id="UP000807504">
    <property type="component" value="Unassembled WGS sequence"/>
</dbReference>
<dbReference type="PANTHER" id="PTHR10822:SF30">
    <property type="entry name" value="DALLY-LIKE, ISOFORM A"/>
    <property type="match status" value="1"/>
</dbReference>
<keyword evidence="3" id="KW-1003">Cell membrane</keyword>
<dbReference type="GO" id="GO:0098552">
    <property type="term" value="C:side of membrane"/>
    <property type="evidence" value="ECO:0007669"/>
    <property type="project" value="UniProtKB-KW"/>
</dbReference>
<reference evidence="13" key="2">
    <citation type="submission" date="2020-06" db="EMBL/GenBank/DDBJ databases">
        <authorList>
            <person name="Sheffer M."/>
        </authorList>
    </citation>
    <scope>NUCLEOTIDE SEQUENCE</scope>
</reference>
<evidence type="ECO:0000256" key="1">
    <source>
        <dbReference type="ARBA" id="ARBA00004609"/>
    </source>
</evidence>
<keyword evidence="14" id="KW-1185">Reference proteome</keyword>
<dbReference type="EMBL" id="JABXBU010000012">
    <property type="protein sequence ID" value="KAF8788610.1"/>
    <property type="molecule type" value="Genomic_DNA"/>
</dbReference>
<evidence type="ECO:0000256" key="6">
    <source>
        <dbReference type="ARBA" id="ARBA00022974"/>
    </source>
</evidence>
<gene>
    <name evidence="13" type="ORF">HNY73_006637</name>
</gene>
<evidence type="ECO:0000256" key="12">
    <source>
        <dbReference type="RuleBase" id="RU003519"/>
    </source>
</evidence>
<dbReference type="GO" id="GO:0005576">
    <property type="term" value="C:extracellular region"/>
    <property type="evidence" value="ECO:0007669"/>
    <property type="project" value="TreeGrafter"/>
</dbReference>
<organism evidence="13 14">
    <name type="scientific">Argiope bruennichi</name>
    <name type="common">Wasp spider</name>
    <name type="synonym">Aranea bruennichi</name>
    <dbReference type="NCBI Taxonomy" id="94029"/>
    <lineage>
        <taxon>Eukaryota</taxon>
        <taxon>Metazoa</taxon>
        <taxon>Ecdysozoa</taxon>
        <taxon>Arthropoda</taxon>
        <taxon>Chelicerata</taxon>
        <taxon>Arachnida</taxon>
        <taxon>Araneae</taxon>
        <taxon>Araneomorphae</taxon>
        <taxon>Entelegynae</taxon>
        <taxon>Araneoidea</taxon>
        <taxon>Araneidae</taxon>
        <taxon>Argiope</taxon>
    </lineage>
</organism>
<evidence type="ECO:0000256" key="11">
    <source>
        <dbReference type="RuleBase" id="RU003518"/>
    </source>
</evidence>
<keyword evidence="5" id="KW-0732">Signal</keyword>
<keyword evidence="7 12" id="KW-0472">Membrane</keyword>
<keyword evidence="8" id="KW-0325">Glycoprotein</keyword>
<evidence type="ECO:0000256" key="2">
    <source>
        <dbReference type="ARBA" id="ARBA00010260"/>
    </source>
</evidence>
<accession>A0A8T0FH07</accession>
<proteinExistence type="inferred from homology"/>
<comment type="caution">
    <text evidence="13">The sequence shown here is derived from an EMBL/GenBank/DDBJ whole genome shotgun (WGS) entry which is preliminary data.</text>
</comment>
<dbReference type="GO" id="GO:0009986">
    <property type="term" value="C:cell surface"/>
    <property type="evidence" value="ECO:0007669"/>
    <property type="project" value="TreeGrafter"/>
</dbReference>
<evidence type="ECO:0000256" key="10">
    <source>
        <dbReference type="ARBA" id="ARBA00023288"/>
    </source>
</evidence>
<dbReference type="InterPro" id="IPR019803">
    <property type="entry name" value="Glypican_CS"/>
</dbReference>
<reference evidence="13" key="1">
    <citation type="journal article" date="2020" name="bioRxiv">
        <title>Chromosome-level reference genome of the European wasp spider Argiope bruennichi: a resource for studies on range expansion and evolutionary adaptation.</title>
        <authorList>
            <person name="Sheffer M.M."/>
            <person name="Hoppe A."/>
            <person name="Krehenwinkel H."/>
            <person name="Uhl G."/>
            <person name="Kuss A.W."/>
            <person name="Jensen L."/>
            <person name="Jensen C."/>
            <person name="Gillespie R.G."/>
            <person name="Hoff K.J."/>
            <person name="Prost S."/>
        </authorList>
    </citation>
    <scope>NUCLEOTIDE SEQUENCE</scope>
</reference>